<dbReference type="InterPro" id="IPR001789">
    <property type="entry name" value="Sig_transdc_resp-reg_receiver"/>
</dbReference>
<sequence length="140" mass="15805">MSYNILIVDDSGSMRKIIKKILLVSGFDLGEWWEAENGQAALKILQDHWVDLVLSDLHMPVMNGLELLQALKKEKNWSDLPVVFITTESNENRLNELLALGARGYIRKPFRPETIHAHLSEIMGEPNAKGMAISDEGCDF</sequence>
<name>A0A9W6FS06_9BACT</name>
<keyword evidence="4" id="KW-1185">Reference proteome</keyword>
<dbReference type="Proteomes" id="UP001144372">
    <property type="component" value="Unassembled WGS sequence"/>
</dbReference>
<dbReference type="Gene3D" id="3.40.50.2300">
    <property type="match status" value="1"/>
</dbReference>
<dbReference type="InterPro" id="IPR052048">
    <property type="entry name" value="ST_Response_Regulator"/>
</dbReference>
<dbReference type="PANTHER" id="PTHR43228">
    <property type="entry name" value="TWO-COMPONENT RESPONSE REGULATOR"/>
    <property type="match status" value="1"/>
</dbReference>
<dbReference type="PROSITE" id="PS50110">
    <property type="entry name" value="RESPONSE_REGULATORY"/>
    <property type="match status" value="1"/>
</dbReference>
<evidence type="ECO:0000313" key="4">
    <source>
        <dbReference type="Proteomes" id="UP001144372"/>
    </source>
</evidence>
<dbReference type="Pfam" id="PF00072">
    <property type="entry name" value="Response_reg"/>
    <property type="match status" value="1"/>
</dbReference>
<proteinExistence type="predicted"/>
<gene>
    <name evidence="3" type="primary">cheY</name>
    <name evidence="3" type="ORF">DAMNIGENAA_09770</name>
</gene>
<feature type="domain" description="Response regulatory" evidence="2">
    <location>
        <begin position="4"/>
        <end position="123"/>
    </location>
</feature>
<reference evidence="3" key="1">
    <citation type="submission" date="2022-12" db="EMBL/GenBank/DDBJ databases">
        <title>Reference genome sequencing for broad-spectrum identification of bacterial and archaeal isolates by mass spectrometry.</title>
        <authorList>
            <person name="Sekiguchi Y."/>
            <person name="Tourlousse D.M."/>
        </authorList>
    </citation>
    <scope>NUCLEOTIDE SEQUENCE</scope>
    <source>
        <strain evidence="3">ASRB1</strain>
    </source>
</reference>
<keyword evidence="1" id="KW-0597">Phosphoprotein</keyword>
<protein>
    <submittedName>
        <fullName evidence="3">Response regulator</fullName>
    </submittedName>
</protein>
<dbReference type="RefSeq" id="WP_281792596.1">
    <property type="nucleotide sequence ID" value="NZ_BSDR01000001.1"/>
</dbReference>
<dbReference type="SUPFAM" id="SSF52172">
    <property type="entry name" value="CheY-like"/>
    <property type="match status" value="1"/>
</dbReference>
<accession>A0A9W6FS06</accession>
<organism evidence="3 4">
    <name type="scientific">Desulforhabdus amnigena</name>
    <dbReference type="NCBI Taxonomy" id="40218"/>
    <lineage>
        <taxon>Bacteria</taxon>
        <taxon>Pseudomonadati</taxon>
        <taxon>Thermodesulfobacteriota</taxon>
        <taxon>Syntrophobacteria</taxon>
        <taxon>Syntrophobacterales</taxon>
        <taxon>Syntrophobacteraceae</taxon>
        <taxon>Desulforhabdus</taxon>
    </lineage>
</organism>
<evidence type="ECO:0000259" key="2">
    <source>
        <dbReference type="PROSITE" id="PS50110"/>
    </source>
</evidence>
<dbReference type="PANTHER" id="PTHR43228:SF1">
    <property type="entry name" value="TWO-COMPONENT RESPONSE REGULATOR ARR22"/>
    <property type="match status" value="1"/>
</dbReference>
<comment type="caution">
    <text evidence="3">The sequence shown here is derived from an EMBL/GenBank/DDBJ whole genome shotgun (WGS) entry which is preliminary data.</text>
</comment>
<dbReference type="InterPro" id="IPR011006">
    <property type="entry name" value="CheY-like_superfamily"/>
</dbReference>
<dbReference type="SMART" id="SM00448">
    <property type="entry name" value="REC"/>
    <property type="match status" value="1"/>
</dbReference>
<dbReference type="GO" id="GO:0000160">
    <property type="term" value="P:phosphorelay signal transduction system"/>
    <property type="evidence" value="ECO:0007669"/>
    <property type="project" value="InterPro"/>
</dbReference>
<feature type="modified residue" description="4-aspartylphosphate" evidence="1">
    <location>
        <position position="56"/>
    </location>
</feature>
<evidence type="ECO:0000313" key="3">
    <source>
        <dbReference type="EMBL" id="GLI33544.1"/>
    </source>
</evidence>
<dbReference type="AlphaFoldDB" id="A0A9W6FS06"/>
<evidence type="ECO:0000256" key="1">
    <source>
        <dbReference type="PROSITE-ProRule" id="PRU00169"/>
    </source>
</evidence>
<dbReference type="EMBL" id="BSDR01000001">
    <property type="protein sequence ID" value="GLI33544.1"/>
    <property type="molecule type" value="Genomic_DNA"/>
</dbReference>